<evidence type="ECO:0000313" key="3">
    <source>
        <dbReference type="EMBL" id="RAY12140.1"/>
    </source>
</evidence>
<protein>
    <submittedName>
        <fullName evidence="3">Uncharacterized protein</fullName>
    </submittedName>
</protein>
<evidence type="ECO:0000256" key="1">
    <source>
        <dbReference type="SAM" id="MobiDB-lite"/>
    </source>
</evidence>
<feature type="compositionally biased region" description="Low complexity" evidence="1">
    <location>
        <begin position="213"/>
        <end position="229"/>
    </location>
</feature>
<feature type="compositionally biased region" description="Pro residues" evidence="1">
    <location>
        <begin position="180"/>
        <end position="211"/>
    </location>
</feature>
<dbReference type="RefSeq" id="WP_111870623.1">
    <property type="nucleotide sequence ID" value="NZ_QLYX01000014.1"/>
</dbReference>
<dbReference type="AlphaFoldDB" id="A0A365GZ81"/>
<keyword evidence="2" id="KW-0472">Membrane</keyword>
<evidence type="ECO:0000256" key="2">
    <source>
        <dbReference type="SAM" id="Phobius"/>
    </source>
</evidence>
<name>A0A365GZ81_9ACTN</name>
<dbReference type="Proteomes" id="UP000251891">
    <property type="component" value="Unassembled WGS sequence"/>
</dbReference>
<feature type="transmembrane region" description="Helical" evidence="2">
    <location>
        <begin position="45"/>
        <end position="62"/>
    </location>
</feature>
<evidence type="ECO:0000313" key="4">
    <source>
        <dbReference type="Proteomes" id="UP000251891"/>
    </source>
</evidence>
<organism evidence="3 4">
    <name type="scientific">Actinomadura craniellae</name>
    <dbReference type="NCBI Taxonomy" id="2231787"/>
    <lineage>
        <taxon>Bacteria</taxon>
        <taxon>Bacillati</taxon>
        <taxon>Actinomycetota</taxon>
        <taxon>Actinomycetes</taxon>
        <taxon>Streptosporangiales</taxon>
        <taxon>Thermomonosporaceae</taxon>
        <taxon>Actinomadura</taxon>
    </lineage>
</organism>
<accession>A0A365GZ81</accession>
<comment type="caution">
    <text evidence="3">The sequence shown here is derived from an EMBL/GenBank/DDBJ whole genome shotgun (WGS) entry which is preliminary data.</text>
</comment>
<dbReference type="EMBL" id="QLYX01000014">
    <property type="protein sequence ID" value="RAY12140.1"/>
    <property type="molecule type" value="Genomic_DNA"/>
</dbReference>
<gene>
    <name evidence="3" type="ORF">DPM19_25775</name>
</gene>
<dbReference type="OrthoDB" id="3544501at2"/>
<feature type="region of interest" description="Disordered" evidence="1">
    <location>
        <begin position="134"/>
        <end position="259"/>
    </location>
</feature>
<feature type="transmembrane region" description="Helical" evidence="2">
    <location>
        <begin position="106"/>
        <end position="127"/>
    </location>
</feature>
<keyword evidence="2" id="KW-0812">Transmembrane</keyword>
<sequence>MSNGARHGLGIVVGLLITPVLFAGLAYGGERATRGVRMFDSGAKWTALAVFLLVALLLGLLAGSRVSPLAALIPGLSLLSVGYLWFDGHLGRVLRDGPLGDYTLSLWNLGLQGVLLLLGLALVASALPPSRWQARTPRLAPPPPAPFGPSLSGGGAPPLPYEQGSAPARPYGPGGAAPAPSGPPPAPSGPSPSYEPPSYEPPPAPSAPGGPPAFGHGSSAPSPEPAQQSERPKPPPGDDDGGGEWTRMFGGGDQPRRPG</sequence>
<feature type="compositionally biased region" description="Low complexity" evidence="1">
    <location>
        <begin position="164"/>
        <end position="179"/>
    </location>
</feature>
<proteinExistence type="predicted"/>
<feature type="transmembrane region" description="Helical" evidence="2">
    <location>
        <begin position="7"/>
        <end position="25"/>
    </location>
</feature>
<keyword evidence="4" id="KW-1185">Reference proteome</keyword>
<reference evidence="3 4" key="1">
    <citation type="submission" date="2018-06" db="EMBL/GenBank/DDBJ databases">
        <title>Actinomadura craniellae sp. nov. isolated from marine sponge Craniella sp.</title>
        <authorList>
            <person name="Li L."/>
            <person name="Xu Q.H."/>
            <person name="Lin H.W."/>
            <person name="Lu Y.H."/>
        </authorList>
    </citation>
    <scope>NUCLEOTIDE SEQUENCE [LARGE SCALE GENOMIC DNA]</scope>
    <source>
        <strain evidence="3 4">LHW63021</strain>
    </source>
</reference>
<feature type="transmembrane region" description="Helical" evidence="2">
    <location>
        <begin position="69"/>
        <end position="86"/>
    </location>
</feature>
<keyword evidence="2" id="KW-1133">Transmembrane helix</keyword>
<dbReference type="PRINTS" id="PR01217">
    <property type="entry name" value="PRICHEXTENSN"/>
</dbReference>